<accession>A0ACC1WQJ0</accession>
<evidence type="ECO:0000313" key="1">
    <source>
        <dbReference type="EMBL" id="KAJ4701302.1"/>
    </source>
</evidence>
<proteinExistence type="predicted"/>
<name>A0ACC1WQJ0_MELAZ</name>
<dbReference type="Proteomes" id="UP001164539">
    <property type="component" value="Chromosome 14"/>
</dbReference>
<comment type="caution">
    <text evidence="1">The sequence shown here is derived from an EMBL/GenBank/DDBJ whole genome shotgun (WGS) entry which is preliminary data.</text>
</comment>
<protein>
    <submittedName>
        <fullName evidence="1">Beta-D-xylosidase</fullName>
    </submittedName>
</protein>
<dbReference type="EMBL" id="CM051407">
    <property type="protein sequence ID" value="KAJ4701302.1"/>
    <property type="molecule type" value="Genomic_DNA"/>
</dbReference>
<reference evidence="1 2" key="1">
    <citation type="journal article" date="2023" name="Science">
        <title>Complex scaffold remodeling in plant triterpene biosynthesis.</title>
        <authorList>
            <person name="De La Pena R."/>
            <person name="Hodgson H."/>
            <person name="Liu J.C."/>
            <person name="Stephenson M.J."/>
            <person name="Martin A.C."/>
            <person name="Owen C."/>
            <person name="Harkess A."/>
            <person name="Leebens-Mack J."/>
            <person name="Jimenez L.E."/>
            <person name="Osbourn A."/>
            <person name="Sattely E.S."/>
        </authorList>
    </citation>
    <scope>NUCLEOTIDE SEQUENCE [LARGE SCALE GENOMIC DNA]</scope>
    <source>
        <strain evidence="2">cv. JPN11</strain>
        <tissue evidence="1">Leaf</tissue>
    </source>
</reference>
<organism evidence="1 2">
    <name type="scientific">Melia azedarach</name>
    <name type="common">Chinaberry tree</name>
    <dbReference type="NCBI Taxonomy" id="155640"/>
    <lineage>
        <taxon>Eukaryota</taxon>
        <taxon>Viridiplantae</taxon>
        <taxon>Streptophyta</taxon>
        <taxon>Embryophyta</taxon>
        <taxon>Tracheophyta</taxon>
        <taxon>Spermatophyta</taxon>
        <taxon>Magnoliopsida</taxon>
        <taxon>eudicotyledons</taxon>
        <taxon>Gunneridae</taxon>
        <taxon>Pentapetalae</taxon>
        <taxon>rosids</taxon>
        <taxon>malvids</taxon>
        <taxon>Sapindales</taxon>
        <taxon>Meliaceae</taxon>
        <taxon>Melia</taxon>
    </lineage>
</organism>
<keyword evidence="2" id="KW-1185">Reference proteome</keyword>
<evidence type="ECO:0000313" key="2">
    <source>
        <dbReference type="Proteomes" id="UP001164539"/>
    </source>
</evidence>
<sequence>MRTTMRVPKLSLVSITLLCFASLFIRVDSTQPPFSCDSSNPSTKSYPFCQTSLPISQRARDLVSRLTLDEKISQLVNSAPAIPRLGIPRYEWWSEALHGVANVGPGIFFNGTIRAATSFPQVILTAASFDSYLWYRIAQAIGTEARAVYNAGQAIGMTFWAPNINIFRDPRWGRGQETPGEDPLVTGKYAVSYVRGVQGDSFRGGKLKGHLQASACCKHFTAYDLDNWKGTTRYKFDARVTVQDLADTYQPPFESCVKQGRASGIMCAYNRVNGVPSCADHNLLSEIARRQWGFHGYITSDCDAVSIIYDAQGYAKSPEDAVVDVLKAGMDVNCGSYLLKHTKAAVMQKKLPESEIDRALHNLFSVRMRLGLFNGNPTEQPFGNIGSDHVCSPAHQVLALQAAEDGIVLLKNSAGLPLPKSKSMSLAVIGPNANNAQTLLGNYAGPPCRSITPLQALQSYVDNTVYHPGCDTVSCSSASIDKAVDIAKGADHVVLIMGLDQSQEKEELDRVDLMLPGRQQELITSVAKAAKKPVVLAGGLALAEVIFGDHNPGGRLPITWYPSDYVKVPMTDMRMRPQPTAGYPGRTYRFYGGNKVFEFGYGLSYSKYSYKFKCVPQNILYLNQSSTGKMVENKDVVQYKSVSELGEEFCENRKISVTVGVKNDGEMAGKHPVLLFVKPKIPGNGMPIKQLVGFQSVILNAKEKAEIDFELSPCEHLSRANEDGLMVMEEGTHVLVVGDEEYPISIVV</sequence>
<gene>
    <name evidence="1" type="ORF">OWV82_024565</name>
</gene>